<dbReference type="PROSITE" id="PS51385">
    <property type="entry name" value="YJEF_N"/>
    <property type="match status" value="1"/>
</dbReference>
<feature type="binding site" evidence="18">
    <location>
        <position position="122"/>
    </location>
    <ligand>
        <name>K(+)</name>
        <dbReference type="ChEBI" id="CHEBI:29103"/>
    </ligand>
</feature>
<dbReference type="GO" id="GO:0052856">
    <property type="term" value="F:NAD(P)HX epimerase activity"/>
    <property type="evidence" value="ECO:0007669"/>
    <property type="project" value="UniProtKB-UniRule"/>
</dbReference>
<dbReference type="KEGG" id="schv:BRCON_1513"/>
<evidence type="ECO:0000256" key="4">
    <source>
        <dbReference type="ARBA" id="ARBA00009524"/>
    </source>
</evidence>
<feature type="binding site" evidence="18">
    <location>
        <position position="57"/>
    </location>
    <ligand>
        <name>K(+)</name>
        <dbReference type="ChEBI" id="CHEBI:29103"/>
    </ligand>
</feature>
<dbReference type="EC" id="5.1.99.6" evidence="19"/>
<comment type="catalytic activity">
    <reaction evidence="16 17 19">
        <text>(6S)-NADPHX + ADP = AMP + phosphate + NADPH + H(+)</text>
        <dbReference type="Rhea" id="RHEA:32235"/>
        <dbReference type="ChEBI" id="CHEBI:15378"/>
        <dbReference type="ChEBI" id="CHEBI:43474"/>
        <dbReference type="ChEBI" id="CHEBI:57783"/>
        <dbReference type="ChEBI" id="CHEBI:64076"/>
        <dbReference type="ChEBI" id="CHEBI:456215"/>
        <dbReference type="ChEBI" id="CHEBI:456216"/>
        <dbReference type="EC" id="4.2.1.136"/>
    </reaction>
</comment>
<dbReference type="HAMAP" id="MF_01966">
    <property type="entry name" value="NADHX_epimerase"/>
    <property type="match status" value="1"/>
</dbReference>
<evidence type="ECO:0000256" key="17">
    <source>
        <dbReference type="HAMAP-Rule" id="MF_01965"/>
    </source>
</evidence>
<dbReference type="PANTHER" id="PTHR12592">
    <property type="entry name" value="ATP-DEPENDENT (S)-NAD(P)H-HYDRATE DEHYDRATASE FAMILY MEMBER"/>
    <property type="match status" value="1"/>
</dbReference>
<keyword evidence="9 18" id="KW-0630">Potassium</keyword>
<evidence type="ECO:0000256" key="18">
    <source>
        <dbReference type="HAMAP-Rule" id="MF_01966"/>
    </source>
</evidence>
<feature type="binding site" evidence="17">
    <location>
        <position position="444"/>
    </location>
    <ligand>
        <name>(6S)-NADPHX</name>
        <dbReference type="ChEBI" id="CHEBI:64076"/>
    </ligand>
</feature>
<keyword evidence="10 17" id="KW-0520">NAD</keyword>
<feature type="binding site" evidence="18">
    <location>
        <position position="155"/>
    </location>
    <ligand>
        <name>(6S)-NADPHX</name>
        <dbReference type="ChEBI" id="CHEBI:64076"/>
    </ligand>
</feature>
<keyword evidence="11 18" id="KW-0413">Isomerase</keyword>
<gene>
    <name evidence="18" type="primary">nnrE</name>
    <name evidence="17" type="synonym">nnrD</name>
    <name evidence="22" type="ORF">BRCON_1513</name>
</gene>
<evidence type="ECO:0000256" key="6">
    <source>
        <dbReference type="ARBA" id="ARBA00022741"/>
    </source>
</evidence>
<comment type="catalytic activity">
    <reaction evidence="1 18 19">
        <text>(6R)-NADHX = (6S)-NADHX</text>
        <dbReference type="Rhea" id="RHEA:32215"/>
        <dbReference type="ChEBI" id="CHEBI:64074"/>
        <dbReference type="ChEBI" id="CHEBI:64075"/>
        <dbReference type="EC" id="5.1.99.6"/>
    </reaction>
</comment>
<comment type="caution">
    <text evidence="18">Lacks conserved residue(s) required for the propagation of feature annotation.</text>
</comment>
<evidence type="ECO:0000313" key="23">
    <source>
        <dbReference type="Proteomes" id="UP000262583"/>
    </source>
</evidence>
<evidence type="ECO:0000256" key="19">
    <source>
        <dbReference type="PIRNR" id="PIRNR017184"/>
    </source>
</evidence>
<evidence type="ECO:0000259" key="21">
    <source>
        <dbReference type="PROSITE" id="PS51385"/>
    </source>
</evidence>
<comment type="catalytic activity">
    <reaction evidence="15 17 19">
        <text>(6S)-NADHX + ADP = AMP + phosphate + NADH + H(+)</text>
        <dbReference type="Rhea" id="RHEA:32223"/>
        <dbReference type="ChEBI" id="CHEBI:15378"/>
        <dbReference type="ChEBI" id="CHEBI:43474"/>
        <dbReference type="ChEBI" id="CHEBI:57945"/>
        <dbReference type="ChEBI" id="CHEBI:64074"/>
        <dbReference type="ChEBI" id="CHEBI:456215"/>
        <dbReference type="ChEBI" id="CHEBI:456216"/>
        <dbReference type="EC" id="4.2.1.136"/>
    </reaction>
</comment>
<dbReference type="GO" id="GO:0052855">
    <property type="term" value="F:ADP-dependent NAD(P)H-hydrate dehydratase activity"/>
    <property type="evidence" value="ECO:0007669"/>
    <property type="project" value="UniProtKB-UniRule"/>
</dbReference>
<evidence type="ECO:0000256" key="5">
    <source>
        <dbReference type="ARBA" id="ARBA00022723"/>
    </source>
</evidence>
<evidence type="ECO:0000256" key="10">
    <source>
        <dbReference type="ARBA" id="ARBA00023027"/>
    </source>
</evidence>
<evidence type="ECO:0000313" key="22">
    <source>
        <dbReference type="EMBL" id="AXA36290.1"/>
    </source>
</evidence>
<dbReference type="GO" id="GO:0005524">
    <property type="term" value="F:ATP binding"/>
    <property type="evidence" value="ECO:0007669"/>
    <property type="project" value="UniProtKB-UniRule"/>
</dbReference>
<dbReference type="InterPro" id="IPR030677">
    <property type="entry name" value="Nnr"/>
</dbReference>
<evidence type="ECO:0000256" key="9">
    <source>
        <dbReference type="ARBA" id="ARBA00022958"/>
    </source>
</evidence>
<comment type="similarity">
    <text evidence="17">Belongs to the NnrD/CARKD family.</text>
</comment>
<keyword evidence="5 18" id="KW-0479">Metal-binding</keyword>
<dbReference type="SUPFAM" id="SSF64153">
    <property type="entry name" value="YjeF N-terminal domain-like"/>
    <property type="match status" value="1"/>
</dbReference>
<comment type="catalytic activity">
    <reaction evidence="2 18 19">
        <text>(6R)-NADPHX = (6S)-NADPHX</text>
        <dbReference type="Rhea" id="RHEA:32227"/>
        <dbReference type="ChEBI" id="CHEBI:64076"/>
        <dbReference type="ChEBI" id="CHEBI:64077"/>
        <dbReference type="EC" id="5.1.99.6"/>
    </reaction>
</comment>
<keyword evidence="12 17" id="KW-0456">Lyase</keyword>
<dbReference type="Pfam" id="PF01256">
    <property type="entry name" value="Carb_kinase"/>
    <property type="match status" value="1"/>
</dbReference>
<protein>
    <recommendedName>
        <fullName evidence="19">Bifunctional NAD(P)H-hydrate repair enzyme</fullName>
    </recommendedName>
    <alternativeName>
        <fullName evidence="19">Nicotinamide nucleotide repair protein</fullName>
    </alternativeName>
    <domain>
        <recommendedName>
            <fullName evidence="19">ADP-dependent (S)-NAD(P)H-hydrate dehydratase</fullName>
            <ecNumber evidence="19">4.2.1.136</ecNumber>
        </recommendedName>
        <alternativeName>
            <fullName evidence="19">ADP-dependent NAD(P)HX dehydratase</fullName>
        </alternativeName>
    </domain>
    <domain>
        <recommendedName>
            <fullName evidence="19">NAD(P)H-hydrate epimerase</fullName>
            <ecNumber evidence="19">5.1.99.6</ecNumber>
        </recommendedName>
    </domain>
</protein>
<dbReference type="CDD" id="cd01171">
    <property type="entry name" value="YXKO-related"/>
    <property type="match status" value="1"/>
</dbReference>
<dbReference type="NCBIfam" id="TIGR00197">
    <property type="entry name" value="yjeF_nterm"/>
    <property type="match status" value="1"/>
</dbReference>
<comment type="function">
    <text evidence="17">Catalyzes the dehydration of the S-form of NAD(P)HX at the expense of ADP, which is converted to AMP. Together with NAD(P)HX epimerase, which catalyzes the epimerization of the S- and R-forms, the enzyme allows the repair of both epimers of NAD(P)HX, a damaged form of NAD(P)H that is a result of enzymatic or heat-dependent hydration.</text>
</comment>
<dbReference type="AlphaFoldDB" id="A0A2Z4Y564"/>
<evidence type="ECO:0000256" key="11">
    <source>
        <dbReference type="ARBA" id="ARBA00023235"/>
    </source>
</evidence>
<evidence type="ECO:0000256" key="1">
    <source>
        <dbReference type="ARBA" id="ARBA00000013"/>
    </source>
</evidence>
<comment type="function">
    <text evidence="18">Catalyzes the epimerization of the S- and R-forms of NAD(P)HX, a damaged form of NAD(P)H that is a result of enzymatic or heat-dependent hydration. This is a prerequisite for the S-specific NAD(P)H-hydrate dehydratase to allow the repair of both epimers of NAD(P)HX.</text>
</comment>
<keyword evidence="13" id="KW-0511">Multifunctional enzyme</keyword>
<evidence type="ECO:0000256" key="13">
    <source>
        <dbReference type="ARBA" id="ARBA00023268"/>
    </source>
</evidence>
<evidence type="ECO:0000259" key="20">
    <source>
        <dbReference type="PROSITE" id="PS51383"/>
    </source>
</evidence>
<dbReference type="EC" id="4.2.1.136" evidence="19"/>
<dbReference type="SUPFAM" id="SSF53613">
    <property type="entry name" value="Ribokinase-like"/>
    <property type="match status" value="1"/>
</dbReference>
<keyword evidence="8 17" id="KW-0521">NADP</keyword>
<comment type="cofactor">
    <cofactor evidence="18 19">
        <name>K(+)</name>
        <dbReference type="ChEBI" id="CHEBI:29103"/>
    </cofactor>
    <text evidence="18 19">Binds 1 potassium ion per subunit.</text>
</comment>
<dbReference type="NCBIfam" id="TIGR00196">
    <property type="entry name" value="yjeF_cterm"/>
    <property type="match status" value="1"/>
</dbReference>
<reference evidence="22 23" key="1">
    <citation type="submission" date="2018-05" db="EMBL/GenBank/DDBJ databases">
        <title>A metagenomic window into the 2 km-deep terrestrial subsurface aquifer revealed taxonomically and functionally diverse microbial community comprising novel uncultured bacterial lineages.</title>
        <authorList>
            <person name="Kadnikov V.V."/>
            <person name="Mardanov A.V."/>
            <person name="Beletsky A.V."/>
            <person name="Banks D."/>
            <person name="Pimenov N.V."/>
            <person name="Frank Y.A."/>
            <person name="Karnachuk O.V."/>
            <person name="Ravin N.V."/>
        </authorList>
    </citation>
    <scope>NUCLEOTIDE SEQUENCE [LARGE SCALE GENOMIC DNA]</scope>
    <source>
        <strain evidence="22">BY</strain>
    </source>
</reference>
<organism evidence="22 23">
    <name type="scientific">Sumerlaea chitinivorans</name>
    <dbReference type="NCBI Taxonomy" id="2250252"/>
    <lineage>
        <taxon>Bacteria</taxon>
        <taxon>Candidatus Sumerlaeota</taxon>
        <taxon>Candidatus Sumerlaeia</taxon>
        <taxon>Candidatus Sumerlaeales</taxon>
        <taxon>Candidatus Sumerlaeaceae</taxon>
        <taxon>Candidatus Sumerlaea</taxon>
    </lineage>
</organism>
<feature type="binding site" evidence="17">
    <location>
        <position position="443"/>
    </location>
    <ligand>
        <name>AMP</name>
        <dbReference type="ChEBI" id="CHEBI:456215"/>
    </ligand>
</feature>
<comment type="similarity">
    <text evidence="18">Belongs to the NnrE/AIBP family.</text>
</comment>
<comment type="function">
    <text evidence="14 19">Bifunctional enzyme that catalyzes the epimerization of the S- and R-forms of NAD(P)HX and the dehydration of the S-form of NAD(P)HX at the expense of ADP, which is converted to AMP. This allows the repair of both epimers of NAD(P)HX, a damaged form of NAD(P)H that is a result of enzymatic or heat-dependent hydration.</text>
</comment>
<feature type="binding site" evidence="17">
    <location>
        <position position="258"/>
    </location>
    <ligand>
        <name>(6S)-NADPHX</name>
        <dbReference type="ChEBI" id="CHEBI:64076"/>
    </ligand>
</feature>
<comment type="similarity">
    <text evidence="3 19">In the N-terminal section; belongs to the NnrE/AIBP family.</text>
</comment>
<dbReference type="InterPro" id="IPR000631">
    <property type="entry name" value="CARKD"/>
</dbReference>
<feature type="binding site" evidence="17">
    <location>
        <position position="377"/>
    </location>
    <ligand>
        <name>(6S)-NADPHX</name>
        <dbReference type="ChEBI" id="CHEBI:64076"/>
    </ligand>
</feature>
<dbReference type="EMBL" id="CP030759">
    <property type="protein sequence ID" value="AXA36290.1"/>
    <property type="molecule type" value="Genomic_DNA"/>
</dbReference>
<feature type="domain" description="YjeF C-terminal" evidence="20">
    <location>
        <begin position="223"/>
        <end position="503"/>
    </location>
</feature>
<dbReference type="PROSITE" id="PS01050">
    <property type="entry name" value="YJEF_C_2"/>
    <property type="match status" value="1"/>
</dbReference>
<evidence type="ECO:0000256" key="8">
    <source>
        <dbReference type="ARBA" id="ARBA00022857"/>
    </source>
</evidence>
<evidence type="ECO:0000256" key="16">
    <source>
        <dbReference type="ARBA" id="ARBA00049209"/>
    </source>
</evidence>
<dbReference type="Pfam" id="PF03853">
    <property type="entry name" value="YjeF_N"/>
    <property type="match status" value="1"/>
</dbReference>
<dbReference type="Gene3D" id="3.40.50.10260">
    <property type="entry name" value="YjeF N-terminal domain"/>
    <property type="match status" value="1"/>
</dbReference>
<proteinExistence type="inferred from homology"/>
<comment type="subunit">
    <text evidence="17">Homotetramer.</text>
</comment>
<dbReference type="InterPro" id="IPR036652">
    <property type="entry name" value="YjeF_N_dom_sf"/>
</dbReference>
<dbReference type="PROSITE" id="PS51383">
    <property type="entry name" value="YJEF_C_3"/>
    <property type="match status" value="1"/>
</dbReference>
<evidence type="ECO:0000256" key="7">
    <source>
        <dbReference type="ARBA" id="ARBA00022840"/>
    </source>
</evidence>
<evidence type="ECO:0000256" key="3">
    <source>
        <dbReference type="ARBA" id="ARBA00006001"/>
    </source>
</evidence>
<feature type="binding site" evidence="17">
    <location>
        <begin position="414"/>
        <end position="418"/>
    </location>
    <ligand>
        <name>AMP</name>
        <dbReference type="ChEBI" id="CHEBI:456215"/>
    </ligand>
</feature>
<keyword evidence="6 17" id="KW-0547">Nucleotide-binding</keyword>
<dbReference type="InterPro" id="IPR017953">
    <property type="entry name" value="Carbohydrate_kinase_pred_CS"/>
</dbReference>
<comment type="similarity">
    <text evidence="4 19">In the C-terminal section; belongs to the NnrD/CARKD family.</text>
</comment>
<evidence type="ECO:0000256" key="2">
    <source>
        <dbReference type="ARBA" id="ARBA00000909"/>
    </source>
</evidence>
<dbReference type="PANTHER" id="PTHR12592:SF0">
    <property type="entry name" value="ATP-DEPENDENT (S)-NAD(P)H-HYDRATE DEHYDRATASE"/>
    <property type="match status" value="1"/>
</dbReference>
<feature type="binding site" evidence="18">
    <location>
        <position position="158"/>
    </location>
    <ligand>
        <name>K(+)</name>
        <dbReference type="ChEBI" id="CHEBI:29103"/>
    </ligand>
</feature>
<feature type="binding site" evidence="17">
    <location>
        <position position="329"/>
    </location>
    <ligand>
        <name>(6S)-NADPHX</name>
        <dbReference type="ChEBI" id="CHEBI:64076"/>
    </ligand>
</feature>
<dbReference type="GO" id="GO:0110051">
    <property type="term" value="P:metabolite repair"/>
    <property type="evidence" value="ECO:0007669"/>
    <property type="project" value="TreeGrafter"/>
</dbReference>
<feature type="binding site" evidence="18">
    <location>
        <begin position="126"/>
        <end position="132"/>
    </location>
    <ligand>
        <name>(6S)-NADPHX</name>
        <dbReference type="ChEBI" id="CHEBI:64076"/>
    </ligand>
</feature>
<comment type="cofactor">
    <cofactor evidence="17">
        <name>Mg(2+)</name>
        <dbReference type="ChEBI" id="CHEBI:18420"/>
    </cofactor>
</comment>
<name>A0A2Z4Y564_SUMC1</name>
<dbReference type="GO" id="GO:0046872">
    <property type="term" value="F:metal ion binding"/>
    <property type="evidence" value="ECO:0007669"/>
    <property type="project" value="UniProtKB-UniRule"/>
</dbReference>
<evidence type="ECO:0000256" key="15">
    <source>
        <dbReference type="ARBA" id="ARBA00048238"/>
    </source>
</evidence>
<dbReference type="InterPro" id="IPR004443">
    <property type="entry name" value="YjeF_N_dom"/>
</dbReference>
<evidence type="ECO:0000256" key="14">
    <source>
        <dbReference type="ARBA" id="ARBA00025153"/>
    </source>
</evidence>
<dbReference type="HAMAP" id="MF_01965">
    <property type="entry name" value="NADHX_dehydratase"/>
    <property type="match status" value="1"/>
</dbReference>
<dbReference type="PIRSF" id="PIRSF017184">
    <property type="entry name" value="Nnr"/>
    <property type="match status" value="1"/>
</dbReference>
<dbReference type="GO" id="GO:0046496">
    <property type="term" value="P:nicotinamide nucleotide metabolic process"/>
    <property type="evidence" value="ECO:0007669"/>
    <property type="project" value="UniProtKB-UniRule"/>
</dbReference>
<dbReference type="Gene3D" id="3.40.1190.20">
    <property type="match status" value="1"/>
</dbReference>
<dbReference type="InterPro" id="IPR029056">
    <property type="entry name" value="Ribokinase-like"/>
</dbReference>
<feature type="domain" description="YjeF N-terminal" evidence="21">
    <location>
        <begin position="9"/>
        <end position="213"/>
    </location>
</feature>
<evidence type="ECO:0000256" key="12">
    <source>
        <dbReference type="ARBA" id="ARBA00023239"/>
    </source>
</evidence>
<keyword evidence="7 17" id="KW-0067">ATP-binding</keyword>
<sequence>MKVVTAAQMSEIDRRAQAEFGISEDCLMNEAGRAVARVIRDRFSPERVCVVCGKGNNAGDGYVVARELHLAKADVTVVAVVSPSELRGAASRAYASAVQAGVPIVGPDPLPDLLAQADVVVDALLGTGVKGPVRQEWEPVVLEISRAPGIVVAVDVPSGVRELHPGETLGTVISADLTVTIGCPKLALLTYPGSEHVGELIVERINFPAELLDSEALELNYEPPSRLGTWIPHRPAIGHKGTFGKVGIIAGSPPFAGAAILSTRAALRAGCGLAYLFTTAALNPVYKMAIPEAVTVIVSEDPKGYLTEEAHGEILRRTQELDALAIGPGLGTTVRQQRLVRELIRQSTIPMVVDADALTCLAEELPQLRESIVLTPHPGEMARLLGKTTAEVQAARIEAVRSLATRTGATVLLKGADSLIARPDGQVWISPGATSALAKGGTGDVLTGLIASLLAQGMAPWQAALLGAQVHLRAAIRCARAIGERGVLASEVADALPYGFLELEECALSTRDGDT</sequence>
<accession>A0A2Z4Y564</accession>
<dbReference type="Proteomes" id="UP000262583">
    <property type="component" value="Chromosome"/>
</dbReference>